<dbReference type="InterPro" id="IPR037401">
    <property type="entry name" value="SnoaL-like"/>
</dbReference>
<protein>
    <recommendedName>
        <fullName evidence="2">SnoaL-like domain-containing protein</fullName>
    </recommendedName>
</protein>
<dbReference type="SUPFAM" id="SSF54427">
    <property type="entry name" value="NTF2-like"/>
    <property type="match status" value="1"/>
</dbReference>
<reference evidence="3" key="1">
    <citation type="journal article" date="2014" name="Int. J. Syst. Evol. Microbiol.">
        <title>Complete genome sequence of Corynebacterium casei LMG S-19264T (=DSM 44701T), isolated from a smear-ripened cheese.</title>
        <authorList>
            <consortium name="US DOE Joint Genome Institute (JGI-PGF)"/>
            <person name="Walter F."/>
            <person name="Albersmeier A."/>
            <person name="Kalinowski J."/>
            <person name="Ruckert C."/>
        </authorList>
    </citation>
    <scope>NUCLEOTIDE SEQUENCE</scope>
    <source>
        <strain evidence="3">CGMCC 1.15095</strain>
    </source>
</reference>
<keyword evidence="4" id="KW-1185">Reference proteome</keyword>
<feature type="compositionally biased region" description="Basic and acidic residues" evidence="1">
    <location>
        <begin position="160"/>
        <end position="169"/>
    </location>
</feature>
<evidence type="ECO:0000259" key="2">
    <source>
        <dbReference type="Pfam" id="PF13577"/>
    </source>
</evidence>
<accession>A0A916TTD0</accession>
<evidence type="ECO:0000256" key="1">
    <source>
        <dbReference type="SAM" id="MobiDB-lite"/>
    </source>
</evidence>
<dbReference type="RefSeq" id="WP_188770826.1">
    <property type="nucleotide sequence ID" value="NZ_BMHK01000010.1"/>
</dbReference>
<dbReference type="InterPro" id="IPR032710">
    <property type="entry name" value="NTF2-like_dom_sf"/>
</dbReference>
<evidence type="ECO:0000313" key="4">
    <source>
        <dbReference type="Proteomes" id="UP000608154"/>
    </source>
</evidence>
<proteinExistence type="predicted"/>
<dbReference type="Pfam" id="PF13577">
    <property type="entry name" value="SnoaL_4"/>
    <property type="match status" value="1"/>
</dbReference>
<feature type="domain" description="SnoaL-like" evidence="2">
    <location>
        <begin position="10"/>
        <end position="131"/>
    </location>
</feature>
<comment type="caution">
    <text evidence="3">The sequence shown here is derived from an EMBL/GenBank/DDBJ whole genome shotgun (WGS) entry which is preliminary data.</text>
</comment>
<evidence type="ECO:0000313" key="3">
    <source>
        <dbReference type="EMBL" id="GGC00547.1"/>
    </source>
</evidence>
<dbReference type="AlphaFoldDB" id="A0A916TTD0"/>
<gene>
    <name evidence="3" type="ORF">GCM10011494_18890</name>
</gene>
<dbReference type="EMBL" id="BMHK01000010">
    <property type="protein sequence ID" value="GGC00547.1"/>
    <property type="molecule type" value="Genomic_DNA"/>
</dbReference>
<dbReference type="Proteomes" id="UP000608154">
    <property type="component" value="Unassembled WGS sequence"/>
</dbReference>
<sequence>MSEDVVAMVRELYDRQSIHDKLIAYCRGVDRLDRELLLSTYHNDGIDDHGLFVGTPEEFADWVFAYHSTNQTATQHIITNHFCELDGDTAHTETYWMSAAMNVSGTPLTLRGGRYVDRFERRDGKWAIALRKCLIEWHGRPGELALPEAARKAQNSGAAPRRDRTDPSYDRPLTADLSRMGLRALG</sequence>
<organism evidence="3 4">
    <name type="scientific">Novosphingobium endophyticum</name>
    <dbReference type="NCBI Taxonomy" id="1955250"/>
    <lineage>
        <taxon>Bacteria</taxon>
        <taxon>Pseudomonadati</taxon>
        <taxon>Pseudomonadota</taxon>
        <taxon>Alphaproteobacteria</taxon>
        <taxon>Sphingomonadales</taxon>
        <taxon>Sphingomonadaceae</taxon>
        <taxon>Novosphingobium</taxon>
    </lineage>
</organism>
<name>A0A916TTD0_9SPHN</name>
<reference evidence="3" key="2">
    <citation type="submission" date="2020-09" db="EMBL/GenBank/DDBJ databases">
        <authorList>
            <person name="Sun Q."/>
            <person name="Zhou Y."/>
        </authorList>
    </citation>
    <scope>NUCLEOTIDE SEQUENCE</scope>
    <source>
        <strain evidence="3">CGMCC 1.15095</strain>
    </source>
</reference>
<dbReference type="Gene3D" id="3.10.450.50">
    <property type="match status" value="1"/>
</dbReference>
<feature type="region of interest" description="Disordered" evidence="1">
    <location>
        <begin position="146"/>
        <end position="173"/>
    </location>
</feature>